<name>A0A6G1EZA8_9ORYZ</name>
<evidence type="ECO:0000256" key="1">
    <source>
        <dbReference type="SAM" id="MobiDB-lite"/>
    </source>
</evidence>
<dbReference type="AlphaFoldDB" id="A0A6G1EZA8"/>
<feature type="region of interest" description="Disordered" evidence="1">
    <location>
        <begin position="1"/>
        <end position="30"/>
    </location>
</feature>
<comment type="caution">
    <text evidence="2">The sequence shown here is derived from an EMBL/GenBank/DDBJ whole genome shotgun (WGS) entry which is preliminary data.</text>
</comment>
<feature type="compositionally biased region" description="Polar residues" evidence="1">
    <location>
        <begin position="18"/>
        <end position="29"/>
    </location>
</feature>
<proteinExistence type="predicted"/>
<dbReference type="EMBL" id="SPHZ02000002">
    <property type="protein sequence ID" value="KAF0929925.1"/>
    <property type="molecule type" value="Genomic_DNA"/>
</dbReference>
<accession>A0A6G1EZA8</accession>
<keyword evidence="3" id="KW-1185">Reference proteome</keyword>
<reference evidence="2 3" key="1">
    <citation type="submission" date="2019-11" db="EMBL/GenBank/DDBJ databases">
        <title>Whole genome sequence of Oryza granulata.</title>
        <authorList>
            <person name="Li W."/>
        </authorList>
    </citation>
    <scope>NUCLEOTIDE SEQUENCE [LARGE SCALE GENOMIC DNA]</scope>
    <source>
        <strain evidence="3">cv. Menghai</strain>
        <tissue evidence="2">Leaf</tissue>
    </source>
</reference>
<protein>
    <submittedName>
        <fullName evidence="2">Uncharacterized protein</fullName>
    </submittedName>
</protein>
<evidence type="ECO:0000313" key="3">
    <source>
        <dbReference type="Proteomes" id="UP000479710"/>
    </source>
</evidence>
<organism evidence="2 3">
    <name type="scientific">Oryza meyeriana var. granulata</name>
    <dbReference type="NCBI Taxonomy" id="110450"/>
    <lineage>
        <taxon>Eukaryota</taxon>
        <taxon>Viridiplantae</taxon>
        <taxon>Streptophyta</taxon>
        <taxon>Embryophyta</taxon>
        <taxon>Tracheophyta</taxon>
        <taxon>Spermatophyta</taxon>
        <taxon>Magnoliopsida</taxon>
        <taxon>Liliopsida</taxon>
        <taxon>Poales</taxon>
        <taxon>Poaceae</taxon>
        <taxon>BOP clade</taxon>
        <taxon>Oryzoideae</taxon>
        <taxon>Oryzeae</taxon>
        <taxon>Oryzinae</taxon>
        <taxon>Oryza</taxon>
        <taxon>Oryza meyeriana</taxon>
    </lineage>
</organism>
<sequence>MASGVFQIDHHDFGLEDPTSQILQPTSRKSPIAQLPHHLLSDSFSPSSVLDLRALAYPAGSPAPIAPAVPPAADDEGHGAAYQMQLEPRGGAALTHSAL</sequence>
<evidence type="ECO:0000313" key="2">
    <source>
        <dbReference type="EMBL" id="KAF0929925.1"/>
    </source>
</evidence>
<dbReference type="Proteomes" id="UP000479710">
    <property type="component" value="Unassembled WGS sequence"/>
</dbReference>
<gene>
    <name evidence="2" type="ORF">E2562_026734</name>
</gene>